<dbReference type="Proteomes" id="UP001151582">
    <property type="component" value="Unassembled WGS sequence"/>
</dbReference>
<feature type="domain" description="Rhodanese" evidence="4">
    <location>
        <begin position="110"/>
        <end position="227"/>
    </location>
</feature>
<dbReference type="SMART" id="SM00450">
    <property type="entry name" value="RHOD"/>
    <property type="match status" value="2"/>
</dbReference>
<feature type="domain" description="Rhodanese" evidence="4">
    <location>
        <begin position="279"/>
        <end position="393"/>
    </location>
</feature>
<reference evidence="5" key="1">
    <citation type="submission" date="2022-07" db="EMBL/GenBank/DDBJ databases">
        <title>Phylogenomic reconstructions and comparative analyses of Kickxellomycotina fungi.</title>
        <authorList>
            <person name="Reynolds N.K."/>
            <person name="Stajich J.E."/>
            <person name="Barry K."/>
            <person name="Grigoriev I.V."/>
            <person name="Crous P."/>
            <person name="Smith M.E."/>
        </authorList>
    </citation>
    <scope>NUCLEOTIDE SEQUENCE</scope>
    <source>
        <strain evidence="5">RSA 567</strain>
    </source>
</reference>
<dbReference type="SUPFAM" id="SSF52821">
    <property type="entry name" value="Rhodanese/Cell cycle control phosphatase"/>
    <property type="match status" value="2"/>
</dbReference>
<organism evidence="5 6">
    <name type="scientific">Dimargaris verticillata</name>
    <dbReference type="NCBI Taxonomy" id="2761393"/>
    <lineage>
        <taxon>Eukaryota</taxon>
        <taxon>Fungi</taxon>
        <taxon>Fungi incertae sedis</taxon>
        <taxon>Zoopagomycota</taxon>
        <taxon>Kickxellomycotina</taxon>
        <taxon>Dimargaritomycetes</taxon>
        <taxon>Dimargaritales</taxon>
        <taxon>Dimargaritaceae</taxon>
        <taxon>Dimargaris</taxon>
    </lineage>
</organism>
<protein>
    <recommendedName>
        <fullName evidence="4">Rhodanese domain-containing protein</fullName>
    </recommendedName>
</protein>
<dbReference type="GO" id="GO:0004792">
    <property type="term" value="F:thiosulfate-cyanide sulfurtransferase activity"/>
    <property type="evidence" value="ECO:0007669"/>
    <property type="project" value="TreeGrafter"/>
</dbReference>
<evidence type="ECO:0000259" key="4">
    <source>
        <dbReference type="PROSITE" id="PS50206"/>
    </source>
</evidence>
<dbReference type="GO" id="GO:0005739">
    <property type="term" value="C:mitochondrion"/>
    <property type="evidence" value="ECO:0007669"/>
    <property type="project" value="TreeGrafter"/>
</dbReference>
<dbReference type="CDD" id="cd01448">
    <property type="entry name" value="TST_Repeat_1"/>
    <property type="match status" value="1"/>
</dbReference>
<dbReference type="PANTHER" id="PTHR11364:SF27">
    <property type="entry name" value="SULFURTRANSFERASE"/>
    <property type="match status" value="1"/>
</dbReference>
<feature type="compositionally biased region" description="Polar residues" evidence="3">
    <location>
        <begin position="391"/>
        <end position="400"/>
    </location>
</feature>
<evidence type="ECO:0000256" key="3">
    <source>
        <dbReference type="SAM" id="MobiDB-lite"/>
    </source>
</evidence>
<dbReference type="Pfam" id="PF00581">
    <property type="entry name" value="Rhodanese"/>
    <property type="match status" value="2"/>
</dbReference>
<dbReference type="InterPro" id="IPR001763">
    <property type="entry name" value="Rhodanese-like_dom"/>
</dbReference>
<evidence type="ECO:0000256" key="1">
    <source>
        <dbReference type="ARBA" id="ARBA00022679"/>
    </source>
</evidence>
<name>A0A9W8E917_9FUNG</name>
<dbReference type="OrthoDB" id="270167at2759"/>
<keyword evidence="1" id="KW-0808">Transferase</keyword>
<comment type="caution">
    <text evidence="5">The sequence shown here is derived from an EMBL/GenBank/DDBJ whole genome shotgun (WGS) entry which is preliminary data.</text>
</comment>
<dbReference type="AlphaFoldDB" id="A0A9W8E917"/>
<keyword evidence="6" id="KW-1185">Reference proteome</keyword>
<dbReference type="Gene3D" id="3.40.250.10">
    <property type="entry name" value="Rhodanese-like domain"/>
    <property type="match status" value="2"/>
</dbReference>
<dbReference type="InterPro" id="IPR045078">
    <property type="entry name" value="TST/MPST-like"/>
</dbReference>
<dbReference type="FunFam" id="3.40.250.10:FF:000015">
    <property type="entry name" value="Sulfurtransferase"/>
    <property type="match status" value="1"/>
</dbReference>
<dbReference type="InterPro" id="IPR036873">
    <property type="entry name" value="Rhodanese-like_dom_sf"/>
</dbReference>
<dbReference type="EMBL" id="JANBQB010000200">
    <property type="protein sequence ID" value="KAJ1979813.1"/>
    <property type="molecule type" value="Genomic_DNA"/>
</dbReference>
<sequence length="443" mass="50123">MAARPQTGALPALDRCSRRGFASRTTPPPAAPQSSDVKGNDADEEAVLVDTSTGPGRAFEEEDLDEPGADEEAEYQFSEFKEKPEDISVNDEARNDFNHILCSTTWLTKNLDKVVVIDGTWVMPFSRRDCREEWLESHIPGARFLDIDVLCRPDRILPHMLPSVAQFRRAMTDLGIDNDSHVVIYDNSYLFSACRVYWMFKMFGHKNVQVLDGGLPKWVAEGHPTNSGLRDLLHLPKAKKPYKCKHHSKLVRDHDQVLNNVWATEKAVKENKVDRSLELLLDARGEGRFSGAEPEPRPGVPSGHIPYSINTHYRDLVKHDERTGSVTLKPKEELREYFKHKKVALDRPLVASCGTGVTAAVIYVALREVGAKQVALYDGSWLDYAIHVSSPQGRSQNEVTQDPPDPRTPKIKFTNFDPYQQRVRRLRQAETEQLAKHKEHSSQ</sequence>
<feature type="region of interest" description="Disordered" evidence="3">
    <location>
        <begin position="1"/>
        <end position="69"/>
    </location>
</feature>
<gene>
    <name evidence="5" type="ORF">H4R34_002685</name>
</gene>
<keyword evidence="2" id="KW-0677">Repeat</keyword>
<proteinExistence type="predicted"/>
<dbReference type="PROSITE" id="PS50206">
    <property type="entry name" value="RHODANESE_3"/>
    <property type="match status" value="2"/>
</dbReference>
<evidence type="ECO:0000256" key="2">
    <source>
        <dbReference type="ARBA" id="ARBA00022737"/>
    </source>
</evidence>
<evidence type="ECO:0000313" key="6">
    <source>
        <dbReference type="Proteomes" id="UP001151582"/>
    </source>
</evidence>
<dbReference type="PANTHER" id="PTHR11364">
    <property type="entry name" value="THIOSULFATE SULFERTANSFERASE"/>
    <property type="match status" value="1"/>
</dbReference>
<dbReference type="CDD" id="cd01449">
    <property type="entry name" value="TST_Repeat_2"/>
    <property type="match status" value="1"/>
</dbReference>
<evidence type="ECO:0000313" key="5">
    <source>
        <dbReference type="EMBL" id="KAJ1979813.1"/>
    </source>
</evidence>
<accession>A0A9W8E917</accession>
<feature type="region of interest" description="Disordered" evidence="3">
    <location>
        <begin position="391"/>
        <end position="414"/>
    </location>
</feature>
<feature type="compositionally biased region" description="Acidic residues" evidence="3">
    <location>
        <begin position="60"/>
        <end position="69"/>
    </location>
</feature>